<dbReference type="PROSITE" id="PS51233">
    <property type="entry name" value="VWFD"/>
    <property type="match status" value="1"/>
</dbReference>
<evidence type="ECO:0000259" key="1">
    <source>
        <dbReference type="PROSITE" id="PS51233"/>
    </source>
</evidence>
<keyword evidence="3" id="KW-1185">Reference proteome</keyword>
<dbReference type="GO" id="GO:0032991">
    <property type="term" value="C:protein-containing complex"/>
    <property type="evidence" value="ECO:0007669"/>
    <property type="project" value="UniProtKB-ARBA"/>
</dbReference>
<dbReference type="InterPro" id="IPR001846">
    <property type="entry name" value="VWF_type-D"/>
</dbReference>
<dbReference type="OrthoDB" id="6484170at2759"/>
<comment type="caution">
    <text evidence="2">The sequence shown here is derived from an EMBL/GenBank/DDBJ whole genome shotgun (WGS) entry which is preliminary data.</text>
</comment>
<dbReference type="InterPro" id="IPR036465">
    <property type="entry name" value="vWFA_dom_sf"/>
</dbReference>
<feature type="domain" description="VWFD" evidence="1">
    <location>
        <begin position="1"/>
        <end position="112"/>
    </location>
</feature>
<name>A0A6V7GUJ0_9HYME</name>
<evidence type="ECO:0000313" key="3">
    <source>
        <dbReference type="Proteomes" id="UP000752696"/>
    </source>
</evidence>
<dbReference type="EMBL" id="CAJDYZ010001194">
    <property type="protein sequence ID" value="CAD1468705.1"/>
    <property type="molecule type" value="Genomic_DNA"/>
</dbReference>
<dbReference type="PANTHER" id="PTHR37860">
    <property type="entry name" value="AGAP008810-PA"/>
    <property type="match status" value="1"/>
</dbReference>
<dbReference type="SUPFAM" id="SSF53300">
    <property type="entry name" value="vWA-like"/>
    <property type="match status" value="1"/>
</dbReference>
<feature type="non-terminal residue" evidence="2">
    <location>
        <position position="1"/>
    </location>
</feature>
<dbReference type="PANTHER" id="PTHR37860:SF1">
    <property type="match status" value="1"/>
</dbReference>
<evidence type="ECO:0000313" key="2">
    <source>
        <dbReference type="EMBL" id="CAD1468705.1"/>
    </source>
</evidence>
<feature type="non-terminal residue" evidence="2">
    <location>
        <position position="502"/>
    </location>
</feature>
<gene>
    <name evidence="2" type="ORF">MHI_LOCUS64627</name>
</gene>
<dbReference type="AlphaFoldDB" id="A0A6V7GUJ0"/>
<protein>
    <recommendedName>
        <fullName evidence="1">VWFD domain-containing protein</fullName>
    </recommendedName>
</protein>
<reference evidence="2" key="1">
    <citation type="submission" date="2020-07" db="EMBL/GenBank/DDBJ databases">
        <authorList>
            <person name="Nazaruddin N."/>
        </authorList>
    </citation>
    <scope>NUCLEOTIDE SEQUENCE</scope>
</reference>
<dbReference type="Proteomes" id="UP000752696">
    <property type="component" value="Unassembled WGS sequence"/>
</dbReference>
<sequence>SIKFISNRSSGTTNNVVLPIELENGTTYVYQAESVVTVERKGNQFRLECNLKFDLCTLELSGWYHGKTAGILGTMNYEPMDDTTASNGIVTKDVKAFAGSWSIDEEASGRCSYSSNSHVAETAAETTNATSKSQGNFTVVEFCNDLFVNKSSEFLGCFDIIEPEEYSKMCTASETRAEACTVALSYMQICMFHDTYLRIPDVCSSCSMIDGDQIAEGQFTKLEGDRVPRSTDVVFIVEGKECNRGARENRSVEQLVTQLSKELKDQGLMDNRWSLVTFGADGVFDHPRSIVFDGQLFTKNVARFIDYFDHVPIGDGSRDIFAAIAFASKLVFRAGVSKTFILMPCSHCEPENQTLDYSVIHEVLLEHDITLHILMDGDFEFEKERLNKIFYGLDATKSYTKKDARTLTGDVDLRRQVKLSKSALGYCTPLSLEINGTIFSGDKLRFDKLASIKKFASVFSKRVALTAQPNPCQNCECTADNSGVTRMECIPCIYPTPVSVDY</sequence>
<proteinExistence type="predicted"/>
<accession>A0A6V7GUJ0</accession>
<organism evidence="2 3">
    <name type="scientific">Heterotrigona itama</name>
    <dbReference type="NCBI Taxonomy" id="395501"/>
    <lineage>
        <taxon>Eukaryota</taxon>
        <taxon>Metazoa</taxon>
        <taxon>Ecdysozoa</taxon>
        <taxon>Arthropoda</taxon>
        <taxon>Hexapoda</taxon>
        <taxon>Insecta</taxon>
        <taxon>Pterygota</taxon>
        <taxon>Neoptera</taxon>
        <taxon>Endopterygota</taxon>
        <taxon>Hymenoptera</taxon>
        <taxon>Apocrita</taxon>
        <taxon>Aculeata</taxon>
        <taxon>Apoidea</taxon>
        <taxon>Anthophila</taxon>
        <taxon>Apidae</taxon>
        <taxon>Heterotrigona</taxon>
    </lineage>
</organism>